<evidence type="ECO:0000256" key="3">
    <source>
        <dbReference type="ARBA" id="ARBA00022777"/>
    </source>
</evidence>
<dbReference type="InterPro" id="IPR029033">
    <property type="entry name" value="His_PPase_superfam"/>
</dbReference>
<dbReference type="Ensembl" id="ENSFCTT00005089632.1">
    <property type="protein sequence ID" value="ENSFCTP00005060195.1"/>
    <property type="gene ID" value="ENSFCTG00005032400.1"/>
</dbReference>
<dbReference type="InterPro" id="IPR027417">
    <property type="entry name" value="P-loop_NTPase"/>
</dbReference>
<reference evidence="8" key="3">
    <citation type="submission" date="2025-09" db="UniProtKB">
        <authorList>
            <consortium name="Ensembl"/>
        </authorList>
    </citation>
    <scope>IDENTIFICATION</scope>
    <source>
        <strain evidence="8">breed Abyssinian</strain>
    </source>
</reference>
<evidence type="ECO:0000256" key="4">
    <source>
        <dbReference type="ARBA" id="ARBA00022840"/>
    </source>
</evidence>
<dbReference type="PANTHER" id="PTHR10606">
    <property type="entry name" value="6-PHOSPHOFRUCTO-2-KINASE/FRUCTOSE-2,6-BISPHOSPHATASE"/>
    <property type="match status" value="1"/>
</dbReference>
<keyword evidence="3" id="KW-0418">Kinase</keyword>
<dbReference type="CDD" id="cd07067">
    <property type="entry name" value="HP_PGM_like"/>
    <property type="match status" value="1"/>
</dbReference>
<reference evidence="8" key="2">
    <citation type="submission" date="2025-08" db="UniProtKB">
        <authorList>
            <consortium name="Ensembl"/>
        </authorList>
    </citation>
    <scope>IDENTIFICATION</scope>
    <source>
        <strain evidence="8">breed Abyssinian</strain>
    </source>
</reference>
<dbReference type="Proteomes" id="UP000823872">
    <property type="component" value="Chromosome A2"/>
</dbReference>
<dbReference type="InterPro" id="IPR003094">
    <property type="entry name" value="6Pfruct_kin"/>
</dbReference>
<evidence type="ECO:0000313" key="9">
    <source>
        <dbReference type="Proteomes" id="UP000823872"/>
    </source>
</evidence>
<dbReference type="InterPro" id="IPR013079">
    <property type="entry name" value="6Phosfructo_kin"/>
</dbReference>
<keyword evidence="9" id="KW-1185">Reference proteome</keyword>
<keyword evidence="5" id="KW-0511">Multifunctional enzyme</keyword>
<dbReference type="InterPro" id="IPR013078">
    <property type="entry name" value="His_Pase_superF_clade-1"/>
</dbReference>
<evidence type="ECO:0000256" key="6">
    <source>
        <dbReference type="SAM" id="MobiDB-lite"/>
    </source>
</evidence>
<dbReference type="Gene3D" id="3.40.50.300">
    <property type="entry name" value="P-loop containing nucleotide triphosphate hydrolases"/>
    <property type="match status" value="1"/>
</dbReference>
<evidence type="ECO:0000256" key="5">
    <source>
        <dbReference type="ARBA" id="ARBA00023268"/>
    </source>
</evidence>
<keyword evidence="3" id="KW-0808">Transferase</keyword>
<evidence type="ECO:0000256" key="2">
    <source>
        <dbReference type="ARBA" id="ARBA00022741"/>
    </source>
</evidence>
<dbReference type="GeneTree" id="ENSGT00950000182835"/>
<feature type="domain" description="6-phosphofructo-2-kinase" evidence="7">
    <location>
        <begin position="35"/>
        <end position="249"/>
    </location>
</feature>
<dbReference type="SUPFAM" id="SSF53254">
    <property type="entry name" value="Phosphoglycerate mutase-like"/>
    <property type="match status" value="1"/>
</dbReference>
<dbReference type="InterPro" id="IPR001345">
    <property type="entry name" value="PG/BPGM_mutase_AS"/>
</dbReference>
<keyword evidence="4" id="KW-0067">ATP-binding</keyword>
<dbReference type="Pfam" id="PF01591">
    <property type="entry name" value="6PF2K"/>
    <property type="match status" value="1"/>
</dbReference>
<comment type="similarity">
    <text evidence="1">In the C-terminal section; belongs to the phosphoglycerate mutase family.</text>
</comment>
<protein>
    <recommendedName>
        <fullName evidence="7">6-phosphofructo-2-kinase domain-containing protein</fullName>
    </recommendedName>
</protein>
<accession>A0ABI8AM14</accession>
<dbReference type="SMART" id="SM00855">
    <property type="entry name" value="PGAM"/>
    <property type="match status" value="1"/>
</dbReference>
<dbReference type="PANTHER" id="PTHR10606:SF14">
    <property type="entry name" value="6-PHOSPHOFRUCTO-2-KINASE_FRUCTOSE-2,6-BISPHOSPHATASE 4"/>
    <property type="match status" value="1"/>
</dbReference>
<sequence>MASPRELTQNPLKKIWMPYSNGRPALHACQRGVCMTNCPTLIVMVGLPARGKTYISKKLTRYLNWIGVPTREFNVGQYRRDMVKTYKSFEFFLPDNEEGLKIRKQCALAALRDVRRFLSEEGGHVAVFDATNTTRERRATIFNFGEQNGYKTFFVESICVDPEVIAANIVQVKLGSPDYVNHDSDKATEDFMRRIECYENSYESLDEDLDRDLSYIKIMDVGQSYVVNRVADHIQSRIVYYLMNIHVTPRSIYLCRHGESELNLKGRIGGDPGLSPRGREFAKSLAQFISDQNIKDLKVWTSQMKRTIQTAEALGVPYEQWKVLNEIDAGVCEEMTYEEIQDHYPLEFALRDQDKYRYRYPKGESYEDLVQRLEPVIMELERQENVLVICHQAVMRCLLAYFLDKAAEQLPYLKCPLHTVLKLTPVAYGCKVESIFLNVMAVNTHRDRPQVATGSPLWGRAYSWGYPGTASSRPRANWGACQSELEFSAKAAVLSPGRGHGSGLGLPKDAGLGVEKSLELGPQARQCLSLGVVASSQQPYHSGLSQGVGDPSWERSKRPY</sequence>
<dbReference type="Gene3D" id="3.40.50.1240">
    <property type="entry name" value="Phosphoglycerate mutase-like"/>
    <property type="match status" value="1"/>
</dbReference>
<dbReference type="PRINTS" id="PR00991">
    <property type="entry name" value="6PFRUCTKNASE"/>
</dbReference>
<keyword evidence="2" id="KW-0547">Nucleotide-binding</keyword>
<name>A0ABI8AM14_FELCA</name>
<feature type="region of interest" description="Disordered" evidence="6">
    <location>
        <begin position="539"/>
        <end position="560"/>
    </location>
</feature>
<dbReference type="SUPFAM" id="SSF52540">
    <property type="entry name" value="P-loop containing nucleoside triphosphate hydrolases"/>
    <property type="match status" value="1"/>
</dbReference>
<proteinExistence type="inferred from homology"/>
<gene>
    <name evidence="8" type="primary">PFKFB4</name>
</gene>
<reference evidence="8 9" key="1">
    <citation type="submission" date="2021-02" db="EMBL/GenBank/DDBJ databases">
        <title>Safari Cat Assemblies.</title>
        <authorList>
            <person name="Bredemeyer K.R."/>
            <person name="Murphy W.J."/>
        </authorList>
    </citation>
    <scope>NUCLEOTIDE SEQUENCE [LARGE SCALE GENOMIC DNA]</scope>
</reference>
<organism evidence="8 9">
    <name type="scientific">Felis catus</name>
    <name type="common">Cat</name>
    <name type="synonym">Felis silvestris catus</name>
    <dbReference type="NCBI Taxonomy" id="9685"/>
    <lineage>
        <taxon>Eukaryota</taxon>
        <taxon>Metazoa</taxon>
        <taxon>Chordata</taxon>
        <taxon>Craniata</taxon>
        <taxon>Vertebrata</taxon>
        <taxon>Euteleostomi</taxon>
        <taxon>Mammalia</taxon>
        <taxon>Eutheria</taxon>
        <taxon>Laurasiatheria</taxon>
        <taxon>Carnivora</taxon>
        <taxon>Feliformia</taxon>
        <taxon>Felidae</taxon>
        <taxon>Felinae</taxon>
        <taxon>Felis</taxon>
    </lineage>
</organism>
<evidence type="ECO:0000259" key="7">
    <source>
        <dbReference type="Pfam" id="PF01591"/>
    </source>
</evidence>
<dbReference type="Pfam" id="PF00300">
    <property type="entry name" value="His_Phos_1"/>
    <property type="match status" value="1"/>
</dbReference>
<evidence type="ECO:0000313" key="8">
    <source>
        <dbReference type="Ensembl" id="ENSFCTP00005060195.1"/>
    </source>
</evidence>
<evidence type="ECO:0000256" key="1">
    <source>
        <dbReference type="ARBA" id="ARBA00008408"/>
    </source>
</evidence>
<dbReference type="PROSITE" id="PS00175">
    <property type="entry name" value="PG_MUTASE"/>
    <property type="match status" value="1"/>
</dbReference>